<evidence type="ECO:0000256" key="2">
    <source>
        <dbReference type="ARBA" id="ARBA00022771"/>
    </source>
</evidence>
<evidence type="ECO:0000256" key="1">
    <source>
        <dbReference type="ARBA" id="ARBA00022723"/>
    </source>
</evidence>
<evidence type="ECO:0000256" key="6">
    <source>
        <dbReference type="SAM" id="MobiDB-lite"/>
    </source>
</evidence>
<feature type="domain" description="PWWP" evidence="7">
    <location>
        <begin position="306"/>
        <end position="356"/>
    </location>
</feature>
<dbReference type="AlphaFoldDB" id="A0AAV4WH26"/>
<keyword evidence="3" id="KW-0862">Zinc</keyword>
<dbReference type="GO" id="GO:0016301">
    <property type="term" value="F:kinase activity"/>
    <property type="evidence" value="ECO:0007669"/>
    <property type="project" value="UniProtKB-KW"/>
</dbReference>
<evidence type="ECO:0000256" key="3">
    <source>
        <dbReference type="ARBA" id="ARBA00022833"/>
    </source>
</evidence>
<feature type="compositionally biased region" description="Basic residues" evidence="6">
    <location>
        <begin position="1"/>
        <end position="20"/>
    </location>
</feature>
<feature type="region of interest" description="Disordered" evidence="6">
    <location>
        <begin position="836"/>
        <end position="882"/>
    </location>
</feature>
<dbReference type="PROSITE" id="PS50812">
    <property type="entry name" value="PWWP"/>
    <property type="match status" value="1"/>
</dbReference>
<dbReference type="Gene3D" id="2.30.30.140">
    <property type="match status" value="1"/>
</dbReference>
<dbReference type="GO" id="GO:0003714">
    <property type="term" value="F:transcription corepressor activity"/>
    <property type="evidence" value="ECO:0007669"/>
    <property type="project" value="TreeGrafter"/>
</dbReference>
<feature type="coiled-coil region" evidence="5">
    <location>
        <begin position="751"/>
        <end position="836"/>
    </location>
</feature>
<keyword evidence="9" id="KW-1185">Reference proteome</keyword>
<proteinExistence type="predicted"/>
<evidence type="ECO:0000259" key="7">
    <source>
        <dbReference type="PROSITE" id="PS50812"/>
    </source>
</evidence>
<reference evidence="8 9" key="1">
    <citation type="submission" date="2021-06" db="EMBL/GenBank/DDBJ databases">
        <title>Caerostris darwini draft genome.</title>
        <authorList>
            <person name="Kono N."/>
            <person name="Arakawa K."/>
        </authorList>
    </citation>
    <scope>NUCLEOTIDE SEQUENCE [LARGE SCALE GENOMIC DNA]</scope>
</reference>
<dbReference type="SUPFAM" id="SSF63748">
    <property type="entry name" value="Tudor/PWWP/MBT"/>
    <property type="match status" value="1"/>
</dbReference>
<dbReference type="SUPFAM" id="SSF47370">
    <property type="entry name" value="Bromodomain"/>
    <property type="match status" value="1"/>
</dbReference>
<keyword evidence="5" id="KW-0175">Coiled coil</keyword>
<dbReference type="GO" id="GO:0005737">
    <property type="term" value="C:cytoplasm"/>
    <property type="evidence" value="ECO:0007669"/>
    <property type="project" value="TreeGrafter"/>
</dbReference>
<dbReference type="GO" id="GO:0005634">
    <property type="term" value="C:nucleus"/>
    <property type="evidence" value="ECO:0007669"/>
    <property type="project" value="TreeGrafter"/>
</dbReference>
<dbReference type="Gene3D" id="1.20.920.10">
    <property type="entry name" value="Bromodomain-like"/>
    <property type="match status" value="1"/>
</dbReference>
<keyword evidence="1" id="KW-0479">Metal-binding</keyword>
<feature type="compositionally biased region" description="Low complexity" evidence="6">
    <location>
        <begin position="68"/>
        <end position="82"/>
    </location>
</feature>
<feature type="compositionally biased region" description="Polar residues" evidence="6">
    <location>
        <begin position="33"/>
        <end position="60"/>
    </location>
</feature>
<dbReference type="PANTHER" id="PTHR46453">
    <property type="entry name" value="PROTEIN KINASE C-BINDING PROTEIN 1"/>
    <property type="match status" value="1"/>
</dbReference>
<dbReference type="GO" id="GO:0008270">
    <property type="term" value="F:zinc ion binding"/>
    <property type="evidence" value="ECO:0007669"/>
    <property type="project" value="UniProtKB-KW"/>
</dbReference>
<keyword evidence="8" id="KW-0808">Transferase</keyword>
<dbReference type="PANTHER" id="PTHR46453:SF5">
    <property type="entry name" value="PROTEIN KINASE C-BINDING PROTEIN 1 ISOFORM X1"/>
    <property type="match status" value="1"/>
</dbReference>
<keyword evidence="8" id="KW-0418">Kinase</keyword>
<sequence length="882" mass="100803">MPPRSKKSPAMKSKSRKRKAKEMEELPDIPSHSFLSDQAHSMSLNHNLSTSFDPGETSTPDLPKCLRSRTLSSPSSSSNDHIASNDDIAKVTPSNDNIAKVTSTNNHMAKAGQSERDQYCWLCHSKGYNTECATCCRVFHNACLKKSSYKFDNLNKCKECQADSVDGTELSMFFTTENLKKLLNTLTTRVFRNKWEKHHTFFSWPVKLRENSKLVKIIDCAILLDIINHSPYTKTAEFYSDVKFIHHNAAIVYGIDSDEAKSALLLEKDFRREILDLEACPECYRNIYCSEDESVINPFLRLCNPPHDIVWAQLKGYPYWPAKCLKVIKGVAHVKFFGKHEHSDISVKKCYMISMNHPKIKSLDLSKEHSGKKSRVYDSAKSELFCYVRQYEIVHNEFHYSKIKTPYQPKEAKSLKDKSSKVNEQSSEEESHSSSKTSHVLNTLFTPEGDKIRNEGSVPNIPTIENTTTFNAYEGDSQREESINDIIDSNGPFPESCENDIERPFPSVAELLANTNPMPLFSEFCETIPDSSMEATSVTNDEKPSNFHIPIPEDIQRITKNDHFSIVDPVMEETVQNEIQCSVGMNNVSMVCEIIQEESESIDAESPRILHASQVLNENDHEEAIIDAVPIELSDRPAVCVIDRPADRVIDRPADRVIDQQERRTAPSMDWVENNDLVQVFTQRSQQFNNAIHSRRTFMGAYCGHAWIGENMCPYTPERRENIIRKILKFWEELQKVEDDKRRQKDLQYINSGLLLEYAEQRKNLENLKKRHKESINNARLITLGIKRTVVAKCTAEFNAKFADLQRERVTLKKQLLQATTQRDNIRQEVEQIKSKKDTVKVTTDAEEMMTDPAPLHPSDQLSTSQDLGISHSCPLPKKGKH</sequence>
<feature type="compositionally biased region" description="Basic and acidic residues" evidence="6">
    <location>
        <begin position="410"/>
        <end position="421"/>
    </location>
</feature>
<dbReference type="EMBL" id="BPLQ01014566">
    <property type="protein sequence ID" value="GIY80883.1"/>
    <property type="molecule type" value="Genomic_DNA"/>
</dbReference>
<organism evidence="8 9">
    <name type="scientific">Caerostris darwini</name>
    <dbReference type="NCBI Taxonomy" id="1538125"/>
    <lineage>
        <taxon>Eukaryota</taxon>
        <taxon>Metazoa</taxon>
        <taxon>Ecdysozoa</taxon>
        <taxon>Arthropoda</taxon>
        <taxon>Chelicerata</taxon>
        <taxon>Arachnida</taxon>
        <taxon>Araneae</taxon>
        <taxon>Araneomorphae</taxon>
        <taxon>Entelegynae</taxon>
        <taxon>Araneoidea</taxon>
        <taxon>Araneidae</taxon>
        <taxon>Caerostris</taxon>
    </lineage>
</organism>
<feature type="region of interest" description="Disordered" evidence="6">
    <location>
        <begin position="1"/>
        <end position="99"/>
    </location>
</feature>
<evidence type="ECO:0000256" key="5">
    <source>
        <dbReference type="SAM" id="Coils"/>
    </source>
</evidence>
<evidence type="ECO:0000313" key="9">
    <source>
        <dbReference type="Proteomes" id="UP001054837"/>
    </source>
</evidence>
<feature type="region of interest" description="Disordered" evidence="6">
    <location>
        <begin position="409"/>
        <end position="480"/>
    </location>
</feature>
<gene>
    <name evidence="8" type="primary">ZMYND8</name>
    <name evidence="8" type="ORF">CDAR_70471</name>
</gene>
<dbReference type="InterPro" id="IPR036427">
    <property type="entry name" value="Bromodomain-like_sf"/>
</dbReference>
<evidence type="ECO:0000313" key="8">
    <source>
        <dbReference type="EMBL" id="GIY80883.1"/>
    </source>
</evidence>
<name>A0AAV4WH26_9ARAC</name>
<accession>A0AAV4WH26</accession>
<evidence type="ECO:0000256" key="4">
    <source>
        <dbReference type="ARBA" id="ARBA00023117"/>
    </source>
</evidence>
<dbReference type="Proteomes" id="UP001054837">
    <property type="component" value="Unassembled WGS sequence"/>
</dbReference>
<dbReference type="InterPro" id="IPR000313">
    <property type="entry name" value="PWWP_dom"/>
</dbReference>
<keyword evidence="4" id="KW-0103">Bromodomain</keyword>
<protein>
    <submittedName>
        <fullName evidence="8">Protein kinase C-binding protein 1</fullName>
    </submittedName>
</protein>
<keyword evidence="2" id="KW-0863">Zinc-finger</keyword>
<comment type="caution">
    <text evidence="8">The sequence shown here is derived from an EMBL/GenBank/DDBJ whole genome shotgun (WGS) entry which is preliminary data.</text>
</comment>